<keyword evidence="2" id="KW-1185">Reference proteome</keyword>
<evidence type="ECO:0000313" key="1">
    <source>
        <dbReference type="EMBL" id="KAH9790102.1"/>
    </source>
</evidence>
<evidence type="ECO:0000313" key="2">
    <source>
        <dbReference type="Proteomes" id="UP000829398"/>
    </source>
</evidence>
<dbReference type="Proteomes" id="UP000829398">
    <property type="component" value="Chromosome 2"/>
</dbReference>
<gene>
    <name evidence="1" type="ORF">KPL71_003280</name>
</gene>
<organism evidence="1 2">
    <name type="scientific">Citrus sinensis</name>
    <name type="common">Sweet orange</name>
    <name type="synonym">Citrus aurantium var. sinensis</name>
    <dbReference type="NCBI Taxonomy" id="2711"/>
    <lineage>
        <taxon>Eukaryota</taxon>
        <taxon>Viridiplantae</taxon>
        <taxon>Streptophyta</taxon>
        <taxon>Embryophyta</taxon>
        <taxon>Tracheophyta</taxon>
        <taxon>Spermatophyta</taxon>
        <taxon>Magnoliopsida</taxon>
        <taxon>eudicotyledons</taxon>
        <taxon>Gunneridae</taxon>
        <taxon>Pentapetalae</taxon>
        <taxon>rosids</taxon>
        <taxon>malvids</taxon>
        <taxon>Sapindales</taxon>
        <taxon>Rutaceae</taxon>
        <taxon>Aurantioideae</taxon>
        <taxon>Citrus</taxon>
    </lineage>
</organism>
<comment type="caution">
    <text evidence="1">The sequence shown here is derived from an EMBL/GenBank/DDBJ whole genome shotgun (WGS) entry which is preliminary data.</text>
</comment>
<name>A0ACB8MWX4_CITSI</name>
<protein>
    <submittedName>
        <fullName evidence="1">Protein DETOXIFICATION 2</fullName>
    </submittedName>
</protein>
<proteinExistence type="predicted"/>
<dbReference type="EMBL" id="CM039171">
    <property type="protein sequence ID" value="KAH9790102.1"/>
    <property type="molecule type" value="Genomic_DNA"/>
</dbReference>
<reference evidence="2" key="1">
    <citation type="journal article" date="2023" name="Hortic. Res.">
        <title>A chromosome-level phased genome enabling allele-level studies in sweet orange: a case study on citrus Huanglongbing tolerance.</title>
        <authorList>
            <person name="Wu B."/>
            <person name="Yu Q."/>
            <person name="Deng Z."/>
            <person name="Duan Y."/>
            <person name="Luo F."/>
            <person name="Gmitter F. Jr."/>
        </authorList>
    </citation>
    <scope>NUCLEOTIDE SEQUENCE [LARGE SCALE GENOMIC DNA]</scope>
    <source>
        <strain evidence="2">cv. Valencia</strain>
    </source>
</reference>
<accession>A0ACB8MWX4</accession>
<sequence>MAEIQQSLSTDARTASTRLVLVGEFVKEFKKLSLIAAPMVGIFLFDYLLQVVSTMMVGHLGQLQLASVAIATSVTNVVGFSFLSGLAGGLETLCGQAFGAQQYQRLGIHTNSAIISLIAICPIICIPWIFMNKLLLTLGQDPLVSHNAQKYSLCLIPALFANAILQPITRFMQTQSLICPMLITYFCILCFHIPVCWILVFKLKLGILGAAAAFSLSTWLNVVLVSPYVMYSSSCKDTRAKLSKEAFLAIKQFFAFGLPSALMLCLRWWSMEMLILSSGFLPNPRLETSGLSICLAITTLHFIIPYGIGAAASTRVSNELGAGNPEAARRAAWSAVFVATLEAVIASTILFCCRFIVGYAYSNDKQVVDFIAAMTPLICLSIILDTLHAVFQGVSRGCGWQHIGACINFVAFYLVGLPVGGVLGFVVHLRGKGLWTGIVVGSAVQSTMLCLITCFTNWNKQATKAKERLRERERSSAA</sequence>